<dbReference type="PROSITE" id="PS01047">
    <property type="entry name" value="HMA_1"/>
    <property type="match status" value="1"/>
</dbReference>
<dbReference type="PROSITE" id="PS50846">
    <property type="entry name" value="HMA_2"/>
    <property type="match status" value="1"/>
</dbReference>
<dbReference type="EMBL" id="JADIMF010000076">
    <property type="protein sequence ID" value="MBO8469124.1"/>
    <property type="molecule type" value="Genomic_DNA"/>
</dbReference>
<name>A0A9D9IAP3_9SPIO</name>
<dbReference type="Proteomes" id="UP000810292">
    <property type="component" value="Unassembled WGS sequence"/>
</dbReference>
<evidence type="ECO:0000259" key="2">
    <source>
        <dbReference type="PROSITE" id="PS50846"/>
    </source>
</evidence>
<dbReference type="GO" id="GO:0046872">
    <property type="term" value="F:metal ion binding"/>
    <property type="evidence" value="ECO:0007669"/>
    <property type="project" value="UniProtKB-KW"/>
</dbReference>
<dbReference type="Pfam" id="PF00403">
    <property type="entry name" value="HMA"/>
    <property type="match status" value="1"/>
</dbReference>
<keyword evidence="1" id="KW-0479">Metal-binding</keyword>
<evidence type="ECO:0000313" key="3">
    <source>
        <dbReference type="EMBL" id="MBO8469124.1"/>
    </source>
</evidence>
<dbReference type="InterPro" id="IPR017969">
    <property type="entry name" value="Heavy-metal-associated_CS"/>
</dbReference>
<proteinExistence type="predicted"/>
<dbReference type="InterPro" id="IPR006121">
    <property type="entry name" value="HMA_dom"/>
</dbReference>
<reference evidence="3" key="2">
    <citation type="journal article" date="2021" name="PeerJ">
        <title>Extensive microbial diversity within the chicken gut microbiome revealed by metagenomics and culture.</title>
        <authorList>
            <person name="Gilroy R."/>
            <person name="Ravi A."/>
            <person name="Getino M."/>
            <person name="Pursley I."/>
            <person name="Horton D.L."/>
            <person name="Alikhan N.F."/>
            <person name="Baker D."/>
            <person name="Gharbi K."/>
            <person name="Hall N."/>
            <person name="Watson M."/>
            <person name="Adriaenssens E.M."/>
            <person name="Foster-Nyarko E."/>
            <person name="Jarju S."/>
            <person name="Secka A."/>
            <person name="Antonio M."/>
            <person name="Oren A."/>
            <person name="Chaudhuri R.R."/>
            <person name="La Ragione R."/>
            <person name="Hildebrand F."/>
            <person name="Pallen M.J."/>
        </authorList>
    </citation>
    <scope>NUCLEOTIDE SEQUENCE</scope>
    <source>
        <strain evidence="3">14700</strain>
    </source>
</reference>
<dbReference type="SUPFAM" id="SSF55008">
    <property type="entry name" value="HMA, heavy metal-associated domain"/>
    <property type="match status" value="1"/>
</dbReference>
<comment type="caution">
    <text evidence="3">The sequence shown here is derived from an EMBL/GenBank/DDBJ whole genome shotgun (WGS) entry which is preliminary data.</text>
</comment>
<organism evidence="3 4">
    <name type="scientific">Candidatus Ornithospirochaeta stercoravium</name>
    <dbReference type="NCBI Taxonomy" id="2840897"/>
    <lineage>
        <taxon>Bacteria</taxon>
        <taxon>Pseudomonadati</taxon>
        <taxon>Spirochaetota</taxon>
        <taxon>Spirochaetia</taxon>
        <taxon>Spirochaetales</taxon>
        <taxon>Spirochaetaceae</taxon>
        <taxon>Spirochaetaceae incertae sedis</taxon>
        <taxon>Candidatus Ornithospirochaeta</taxon>
    </lineage>
</organism>
<feature type="domain" description="HMA" evidence="2">
    <location>
        <begin position="52"/>
        <end position="116"/>
    </location>
</feature>
<dbReference type="Gene3D" id="3.30.70.100">
    <property type="match status" value="1"/>
</dbReference>
<evidence type="ECO:0000256" key="1">
    <source>
        <dbReference type="ARBA" id="ARBA00022723"/>
    </source>
</evidence>
<protein>
    <submittedName>
        <fullName evidence="3">Heavy-metal-associated domain-containing protein</fullName>
    </submittedName>
</protein>
<reference evidence="3" key="1">
    <citation type="submission" date="2020-10" db="EMBL/GenBank/DDBJ databases">
        <authorList>
            <person name="Gilroy R."/>
        </authorList>
    </citation>
    <scope>NUCLEOTIDE SEQUENCE</scope>
    <source>
        <strain evidence="3">14700</strain>
    </source>
</reference>
<dbReference type="CDD" id="cd00371">
    <property type="entry name" value="HMA"/>
    <property type="match status" value="1"/>
</dbReference>
<gene>
    <name evidence="3" type="ORF">IAA72_05005</name>
</gene>
<evidence type="ECO:0000313" key="4">
    <source>
        <dbReference type="Proteomes" id="UP000810292"/>
    </source>
</evidence>
<sequence length="119" mass="12779">MVDAIIILIVIVLLFFALKGSVKHFRGEGACCGGSSALYKTGEKRLDGPVISVKRIRISGMHCDNCAETVKRAIDSIDGASASVDFKSGTAEVRCDRTIDDVVIKRKIEEAGYKADSIS</sequence>
<dbReference type="AlphaFoldDB" id="A0A9D9IAP3"/>
<dbReference type="InterPro" id="IPR036163">
    <property type="entry name" value="HMA_dom_sf"/>
</dbReference>
<accession>A0A9D9IAP3</accession>